<evidence type="ECO:0000259" key="5">
    <source>
        <dbReference type="PROSITE" id="PS50977"/>
    </source>
</evidence>
<feature type="domain" description="HTH tetR-type" evidence="5">
    <location>
        <begin position="13"/>
        <end position="73"/>
    </location>
</feature>
<keyword evidence="2 4" id="KW-0238">DNA-binding</keyword>
<proteinExistence type="predicted"/>
<organism evidence="6 7">
    <name type="scientific">Paenirhodobacter populi</name>
    <dbReference type="NCBI Taxonomy" id="2306993"/>
    <lineage>
        <taxon>Bacteria</taxon>
        <taxon>Pseudomonadati</taxon>
        <taxon>Pseudomonadota</taxon>
        <taxon>Alphaproteobacteria</taxon>
        <taxon>Rhodobacterales</taxon>
        <taxon>Rhodobacter group</taxon>
        <taxon>Paenirhodobacter</taxon>
    </lineage>
</organism>
<evidence type="ECO:0000313" key="6">
    <source>
        <dbReference type="EMBL" id="RWR19545.1"/>
    </source>
</evidence>
<protein>
    <submittedName>
        <fullName evidence="6">TetR/AcrR family transcriptional regulator</fullName>
    </submittedName>
</protein>
<dbReference type="SUPFAM" id="SSF46689">
    <property type="entry name" value="Homeodomain-like"/>
    <property type="match status" value="1"/>
</dbReference>
<dbReference type="SUPFAM" id="SSF48498">
    <property type="entry name" value="Tetracyclin repressor-like, C-terminal domain"/>
    <property type="match status" value="1"/>
</dbReference>
<dbReference type="Gene3D" id="1.10.10.60">
    <property type="entry name" value="Homeodomain-like"/>
    <property type="match status" value="1"/>
</dbReference>
<dbReference type="PANTHER" id="PTHR47506:SF1">
    <property type="entry name" value="HTH-TYPE TRANSCRIPTIONAL REGULATOR YJDC"/>
    <property type="match status" value="1"/>
</dbReference>
<reference evidence="6 7" key="1">
    <citation type="submission" date="2019-01" db="EMBL/GenBank/DDBJ databases">
        <title>Sinorhodobacter populi sp. nov. isolated from the symptomatic bark tissue of Populus euramericana canker.</title>
        <authorList>
            <person name="Xu G."/>
        </authorList>
    </citation>
    <scope>NUCLEOTIDE SEQUENCE [LARGE SCALE GENOMIC DNA]</scope>
    <source>
        <strain evidence="6 7">SK2B-1</strain>
    </source>
</reference>
<dbReference type="AlphaFoldDB" id="A0A443JG53"/>
<dbReference type="InterPro" id="IPR023772">
    <property type="entry name" value="DNA-bd_HTH_TetR-type_CS"/>
</dbReference>
<keyword evidence="1" id="KW-0805">Transcription regulation</keyword>
<comment type="caution">
    <text evidence="6">The sequence shown here is derived from an EMBL/GenBank/DDBJ whole genome shotgun (WGS) entry which is preliminary data.</text>
</comment>
<gene>
    <name evidence="6" type="ORF">D2T30_13585</name>
</gene>
<dbReference type="PANTHER" id="PTHR47506">
    <property type="entry name" value="TRANSCRIPTIONAL REGULATORY PROTEIN"/>
    <property type="match status" value="1"/>
</dbReference>
<keyword evidence="3" id="KW-0804">Transcription</keyword>
<evidence type="ECO:0000313" key="7">
    <source>
        <dbReference type="Proteomes" id="UP000284476"/>
    </source>
</evidence>
<sequence>MKQASRITGRPRGFDREKAVETAMTLFRRHGYEGVSLAMLTDAIGIAPPSLYAAFGSKAGLYAEALDLYAGRARHVALPKEQGLSLDQALLRFFASAIEHVRDARQSGCMISTGMLECHPDHAGLAADLSRRREAMQACIEQDLAFWLPPDDAAQLAPFVCAILQGISVQARDGASVDQLRGIASRAVRSLAT</sequence>
<dbReference type="GO" id="GO:0003677">
    <property type="term" value="F:DNA binding"/>
    <property type="evidence" value="ECO:0007669"/>
    <property type="project" value="UniProtKB-UniRule"/>
</dbReference>
<dbReference type="InterPro" id="IPR009057">
    <property type="entry name" value="Homeodomain-like_sf"/>
</dbReference>
<accession>A0A443JG53</accession>
<evidence type="ECO:0000256" key="1">
    <source>
        <dbReference type="ARBA" id="ARBA00023015"/>
    </source>
</evidence>
<dbReference type="RefSeq" id="WP_128209301.1">
    <property type="nucleotide sequence ID" value="NZ_JBHRSO010000063.1"/>
</dbReference>
<dbReference type="Pfam" id="PF00440">
    <property type="entry name" value="TetR_N"/>
    <property type="match status" value="1"/>
</dbReference>
<dbReference type="EMBL" id="SAUZ01000015">
    <property type="protein sequence ID" value="RWR19545.1"/>
    <property type="molecule type" value="Genomic_DNA"/>
</dbReference>
<dbReference type="Gene3D" id="1.10.357.10">
    <property type="entry name" value="Tetracycline Repressor, domain 2"/>
    <property type="match status" value="1"/>
</dbReference>
<dbReference type="InterPro" id="IPR001647">
    <property type="entry name" value="HTH_TetR"/>
</dbReference>
<evidence type="ECO:0000256" key="2">
    <source>
        <dbReference type="ARBA" id="ARBA00023125"/>
    </source>
</evidence>
<dbReference type="PROSITE" id="PS01081">
    <property type="entry name" value="HTH_TETR_1"/>
    <property type="match status" value="1"/>
</dbReference>
<evidence type="ECO:0000256" key="3">
    <source>
        <dbReference type="ARBA" id="ARBA00023163"/>
    </source>
</evidence>
<reference evidence="6 7" key="2">
    <citation type="submission" date="2019-01" db="EMBL/GenBank/DDBJ databases">
        <authorList>
            <person name="Li Y."/>
        </authorList>
    </citation>
    <scope>NUCLEOTIDE SEQUENCE [LARGE SCALE GENOMIC DNA]</scope>
    <source>
        <strain evidence="6 7">SK2B-1</strain>
    </source>
</reference>
<evidence type="ECO:0000256" key="4">
    <source>
        <dbReference type="PROSITE-ProRule" id="PRU00335"/>
    </source>
</evidence>
<feature type="DNA-binding region" description="H-T-H motif" evidence="4">
    <location>
        <begin position="36"/>
        <end position="55"/>
    </location>
</feature>
<dbReference type="Proteomes" id="UP000284476">
    <property type="component" value="Unassembled WGS sequence"/>
</dbReference>
<dbReference type="PROSITE" id="PS50977">
    <property type="entry name" value="HTH_TETR_2"/>
    <property type="match status" value="1"/>
</dbReference>
<dbReference type="InterPro" id="IPR036271">
    <property type="entry name" value="Tet_transcr_reg_TetR-rel_C_sf"/>
</dbReference>
<name>A0A443JG53_9RHOB</name>